<proteinExistence type="predicted"/>
<sequence>MEDKTIEYLNKYFDKDFRVTPMAPDKYTLNDIENIEETLGIKFPEEYKAHILGAFPGMYVEIIEKVWPRPKLYDVGPFWTFLYGIHTYSGSKNSEDWMRLEIIGKEFIEETEIKAVPVLKIIGNEDLYCVNEEGKIVQYNHEENIIEEINMNFWELLDKELMELKEGKEKKIKENRKNKM</sequence>
<organism evidence="2 3">
    <name type="scientific">Treponema primitia (strain ATCC BAA-887 / DSM 12427 / ZAS-2)</name>
    <dbReference type="NCBI Taxonomy" id="545694"/>
    <lineage>
        <taxon>Bacteria</taxon>
        <taxon>Pseudomonadati</taxon>
        <taxon>Spirochaetota</taxon>
        <taxon>Spirochaetia</taxon>
        <taxon>Spirochaetales</taxon>
        <taxon>Treponemataceae</taxon>
        <taxon>Treponema</taxon>
    </lineage>
</organism>
<dbReference type="HOGENOM" id="CLU_124959_0_0_12"/>
<dbReference type="Pfam" id="PF09346">
    <property type="entry name" value="SMI1_KNR4"/>
    <property type="match status" value="1"/>
</dbReference>
<gene>
    <name evidence="2" type="ordered locus">TREPR_2204</name>
</gene>
<dbReference type="Gene3D" id="3.40.1580.10">
    <property type="entry name" value="SMI1/KNR4-like"/>
    <property type="match status" value="1"/>
</dbReference>
<dbReference type="OrthoDB" id="9805586at2"/>
<protein>
    <submittedName>
        <fullName evidence="2">SMI1/KNR4 family protein</fullName>
    </submittedName>
</protein>
<reference evidence="3" key="1">
    <citation type="submission" date="2009-12" db="EMBL/GenBank/DDBJ databases">
        <title>Complete sequence of Treponema primitia strain ZAS-2.</title>
        <authorList>
            <person name="Tetu S.G."/>
            <person name="Matson E."/>
            <person name="Ren Q."/>
            <person name="Seshadri R."/>
            <person name="Elbourne L."/>
            <person name="Hassan K.A."/>
            <person name="Durkin A."/>
            <person name="Radune D."/>
            <person name="Mohamoud Y."/>
            <person name="Shay R."/>
            <person name="Jin S."/>
            <person name="Zhang X."/>
            <person name="Lucey K."/>
            <person name="Ballor N.R."/>
            <person name="Ottesen E."/>
            <person name="Rosenthal R."/>
            <person name="Allen A."/>
            <person name="Leadbetter J.R."/>
            <person name="Paulsen I.T."/>
        </authorList>
    </citation>
    <scope>NUCLEOTIDE SEQUENCE [LARGE SCALE GENOMIC DNA]</scope>
    <source>
        <strain evidence="3">ATCC BAA-887 / DSM 12427 / ZAS-2</strain>
    </source>
</reference>
<dbReference type="SUPFAM" id="SSF160631">
    <property type="entry name" value="SMI1/KNR4-like"/>
    <property type="match status" value="1"/>
</dbReference>
<reference evidence="2 3" key="2">
    <citation type="journal article" date="2011" name="ISME J.">
        <title>RNA-seq reveals cooperative metabolic interactions between two termite-gut spirochete species in co-culture.</title>
        <authorList>
            <person name="Rosenthal A.Z."/>
            <person name="Matson E.G."/>
            <person name="Eldar A."/>
            <person name="Leadbetter J.R."/>
        </authorList>
    </citation>
    <scope>NUCLEOTIDE SEQUENCE [LARGE SCALE GENOMIC DNA]</scope>
    <source>
        <strain evidence="3">ATCC BAA-887 / DSM 12427 / ZAS-2</strain>
    </source>
</reference>
<dbReference type="eggNOG" id="ENOG502ZC1D">
    <property type="taxonomic scope" value="Bacteria"/>
</dbReference>
<dbReference type="Proteomes" id="UP000009223">
    <property type="component" value="Chromosome"/>
</dbReference>
<evidence type="ECO:0000313" key="2">
    <source>
        <dbReference type="EMBL" id="AEF84264.1"/>
    </source>
</evidence>
<dbReference type="KEGG" id="tpi:TREPR_2204"/>
<dbReference type="RefSeq" id="WP_015707984.1">
    <property type="nucleotide sequence ID" value="NC_015578.1"/>
</dbReference>
<evidence type="ECO:0000259" key="1">
    <source>
        <dbReference type="Pfam" id="PF09346"/>
    </source>
</evidence>
<keyword evidence="3" id="KW-1185">Reference proteome</keyword>
<dbReference type="AlphaFoldDB" id="F5YIJ7"/>
<evidence type="ECO:0000313" key="3">
    <source>
        <dbReference type="Proteomes" id="UP000009223"/>
    </source>
</evidence>
<dbReference type="InterPro" id="IPR037883">
    <property type="entry name" value="Knr4/Smi1-like_sf"/>
</dbReference>
<accession>F5YIJ7</accession>
<dbReference type="EMBL" id="CP001843">
    <property type="protein sequence ID" value="AEF84264.1"/>
    <property type="molecule type" value="Genomic_DNA"/>
</dbReference>
<feature type="domain" description="Knr4/Smi1-like" evidence="1">
    <location>
        <begin position="28"/>
        <end position="158"/>
    </location>
</feature>
<dbReference type="InterPro" id="IPR018958">
    <property type="entry name" value="Knr4/Smi1-like_dom"/>
</dbReference>
<dbReference type="STRING" id="545694.TREPR_2204"/>
<name>F5YIJ7_TREPZ</name>